<evidence type="ECO:0000313" key="3">
    <source>
        <dbReference type="Proteomes" id="UP001156831"/>
    </source>
</evidence>
<feature type="signal peptide" evidence="1">
    <location>
        <begin position="1"/>
        <end position="39"/>
    </location>
</feature>
<accession>A0ABT6JKC8</accession>
<keyword evidence="1" id="KW-0732">Signal</keyword>
<dbReference type="Proteomes" id="UP001156831">
    <property type="component" value="Unassembled WGS sequence"/>
</dbReference>
<reference evidence="2 3" key="1">
    <citation type="submission" date="2023-04" db="EMBL/GenBank/DDBJ databases">
        <title>Luteimonas sp. M1R5S18.</title>
        <authorList>
            <person name="Sun J.-Q."/>
        </authorList>
    </citation>
    <scope>NUCLEOTIDE SEQUENCE [LARGE SCALE GENOMIC DNA]</scope>
    <source>
        <strain evidence="2 3">M1R5S18</strain>
    </source>
</reference>
<comment type="caution">
    <text evidence="2">The sequence shown here is derived from an EMBL/GenBank/DDBJ whole genome shotgun (WGS) entry which is preliminary data.</text>
</comment>
<protein>
    <submittedName>
        <fullName evidence="2">DUF5829 family protein</fullName>
    </submittedName>
</protein>
<dbReference type="Pfam" id="PF19147">
    <property type="entry name" value="DUF5829"/>
    <property type="match status" value="1"/>
</dbReference>
<organism evidence="2 3">
    <name type="scientific">Luteimonas rhizosphaericola</name>
    <dbReference type="NCBI Taxonomy" id="3042024"/>
    <lineage>
        <taxon>Bacteria</taxon>
        <taxon>Pseudomonadati</taxon>
        <taxon>Pseudomonadota</taxon>
        <taxon>Gammaproteobacteria</taxon>
        <taxon>Lysobacterales</taxon>
        <taxon>Lysobacteraceae</taxon>
        <taxon>Luteimonas</taxon>
    </lineage>
</organism>
<keyword evidence="3" id="KW-1185">Reference proteome</keyword>
<evidence type="ECO:0000313" key="2">
    <source>
        <dbReference type="EMBL" id="MDH5831128.1"/>
    </source>
</evidence>
<feature type="chain" id="PRO_5046548247" evidence="1">
    <location>
        <begin position="40"/>
        <end position="343"/>
    </location>
</feature>
<proteinExistence type="predicted"/>
<sequence>MSGPVVRGRPPGARRRLALGLLCLVAGLCALVPASGGQAGEAPAPVVRAPAPPGLNHVYVVLDADTFAALRDHPNVARVLSHADAGLPDFRTPDGHSDRLFFRGRTTYLEFFAPDNRFGEPVGKVGLAIGLDAAAGLDAVHDAWRHAYGADVRRSAATYRRVDPVVPWYDAVQVDATSDNPQFVLWAMTYTPEFVGWISSRDAPSGEARAGSTRRRDALAARWREDQNFVDVVGIAISVPARLQARIAEQLALAGMERLDDAGATRLVGDGWSIVLERRGPEAVGLVHLDLAVSGRWNAGCPAVLGRTTLDSAGGRLRWHFGRATPGSADAGGADDCRVRRRE</sequence>
<dbReference type="EMBL" id="JARXRN010000025">
    <property type="protein sequence ID" value="MDH5831128.1"/>
    <property type="molecule type" value="Genomic_DNA"/>
</dbReference>
<dbReference type="RefSeq" id="WP_280602087.1">
    <property type="nucleotide sequence ID" value="NZ_JARXRN010000025.1"/>
</dbReference>
<gene>
    <name evidence="2" type="ORF">QFW80_11430</name>
</gene>
<evidence type="ECO:0000256" key="1">
    <source>
        <dbReference type="SAM" id="SignalP"/>
    </source>
</evidence>
<name>A0ABT6JKC8_9GAMM</name>
<dbReference type="InterPro" id="IPR043869">
    <property type="entry name" value="DUF5829"/>
</dbReference>